<dbReference type="SMART" id="SM00387">
    <property type="entry name" value="HATPase_c"/>
    <property type="match status" value="1"/>
</dbReference>
<keyword evidence="6" id="KW-0902">Two-component regulatory system</keyword>
<dbReference type="PANTHER" id="PTHR43047:SF72">
    <property type="entry name" value="OSMOSENSING HISTIDINE PROTEIN KINASE SLN1"/>
    <property type="match status" value="1"/>
</dbReference>
<evidence type="ECO:0000256" key="2">
    <source>
        <dbReference type="ARBA" id="ARBA00012438"/>
    </source>
</evidence>
<evidence type="ECO:0000256" key="4">
    <source>
        <dbReference type="ARBA" id="ARBA00022679"/>
    </source>
</evidence>
<evidence type="ECO:0000256" key="3">
    <source>
        <dbReference type="ARBA" id="ARBA00022553"/>
    </source>
</evidence>
<keyword evidence="4" id="KW-0808">Transferase</keyword>
<dbReference type="InterPro" id="IPR004358">
    <property type="entry name" value="Sig_transdc_His_kin-like_C"/>
</dbReference>
<dbReference type="PROSITE" id="PS50109">
    <property type="entry name" value="HIS_KIN"/>
    <property type="match status" value="1"/>
</dbReference>
<dbReference type="GO" id="GO:0005886">
    <property type="term" value="C:plasma membrane"/>
    <property type="evidence" value="ECO:0007669"/>
    <property type="project" value="TreeGrafter"/>
</dbReference>
<evidence type="ECO:0000256" key="1">
    <source>
        <dbReference type="ARBA" id="ARBA00000085"/>
    </source>
</evidence>
<dbReference type="PRINTS" id="PR00344">
    <property type="entry name" value="BCTRLSENSOR"/>
</dbReference>
<dbReference type="Pfam" id="PF00512">
    <property type="entry name" value="HisKA"/>
    <property type="match status" value="1"/>
</dbReference>
<dbReference type="InterPro" id="IPR003594">
    <property type="entry name" value="HATPase_dom"/>
</dbReference>
<dbReference type="Gene3D" id="1.10.287.130">
    <property type="match status" value="1"/>
</dbReference>
<dbReference type="SMART" id="SM00388">
    <property type="entry name" value="HisKA"/>
    <property type="match status" value="1"/>
</dbReference>
<gene>
    <name evidence="8" type="ORF">MNBD_ALPHA08-700</name>
</gene>
<dbReference type="SUPFAM" id="SSF55874">
    <property type="entry name" value="ATPase domain of HSP90 chaperone/DNA topoisomerase II/histidine kinase"/>
    <property type="match status" value="1"/>
</dbReference>
<dbReference type="EMBL" id="UOEC01000132">
    <property type="protein sequence ID" value="VAV96233.1"/>
    <property type="molecule type" value="Genomic_DNA"/>
</dbReference>
<dbReference type="InterPro" id="IPR036890">
    <property type="entry name" value="HATPase_C_sf"/>
</dbReference>
<dbReference type="InterPro" id="IPR003661">
    <property type="entry name" value="HisK_dim/P_dom"/>
</dbReference>
<name>A0A3B0SIT6_9ZZZZ</name>
<reference evidence="8" key="1">
    <citation type="submission" date="2018-06" db="EMBL/GenBank/DDBJ databases">
        <authorList>
            <person name="Zhirakovskaya E."/>
        </authorList>
    </citation>
    <scope>NUCLEOTIDE SEQUENCE</scope>
</reference>
<evidence type="ECO:0000313" key="8">
    <source>
        <dbReference type="EMBL" id="VAV96233.1"/>
    </source>
</evidence>
<dbReference type="InterPro" id="IPR005467">
    <property type="entry name" value="His_kinase_dom"/>
</dbReference>
<dbReference type="FunFam" id="1.10.287.130:FF:000001">
    <property type="entry name" value="Two-component sensor histidine kinase"/>
    <property type="match status" value="1"/>
</dbReference>
<dbReference type="PANTHER" id="PTHR43047">
    <property type="entry name" value="TWO-COMPONENT HISTIDINE PROTEIN KINASE"/>
    <property type="match status" value="1"/>
</dbReference>
<evidence type="ECO:0000256" key="6">
    <source>
        <dbReference type="ARBA" id="ARBA00023012"/>
    </source>
</evidence>
<accession>A0A3B0SIT6</accession>
<evidence type="ECO:0000259" key="7">
    <source>
        <dbReference type="PROSITE" id="PS50109"/>
    </source>
</evidence>
<dbReference type="EC" id="2.7.13.3" evidence="2"/>
<protein>
    <recommendedName>
        <fullName evidence="2">histidine kinase</fullName>
        <ecNumber evidence="2">2.7.13.3</ecNumber>
    </recommendedName>
</protein>
<sequence length="293" mass="31830">MLRTFGKSRFRAGSLMAEFSDSFGNSITRQKSSLALNAAKVEAELASKAKSEFIANMSHELRTPLNAIIGFSDMLGTLKISDPERVDQYAGYIHEAAEHLLALINDILDVSKIQAGKLDVTFEQVNVSDAISSCQLIIGSKAKDKNIKLEFQIASNLPDIYADPLRIKQILINILSNSVKFTEEYGKIVCQVMDRGDGFVCISIQDNGHGMSDSDLDTALRPFGQVNAGFDKQHEGTGLGLPISNELTKMHNGVLQVQSTKDVGTTVSILLPTVEQATGKKATSARPENTTTH</sequence>
<proteinExistence type="predicted"/>
<evidence type="ECO:0000256" key="5">
    <source>
        <dbReference type="ARBA" id="ARBA00022777"/>
    </source>
</evidence>
<dbReference type="GO" id="GO:0009927">
    <property type="term" value="F:histidine phosphotransfer kinase activity"/>
    <property type="evidence" value="ECO:0007669"/>
    <property type="project" value="TreeGrafter"/>
</dbReference>
<dbReference type="CDD" id="cd00082">
    <property type="entry name" value="HisKA"/>
    <property type="match status" value="1"/>
</dbReference>
<dbReference type="Gene3D" id="3.30.565.10">
    <property type="entry name" value="Histidine kinase-like ATPase, C-terminal domain"/>
    <property type="match status" value="1"/>
</dbReference>
<dbReference type="Pfam" id="PF02518">
    <property type="entry name" value="HATPase_c"/>
    <property type="match status" value="1"/>
</dbReference>
<keyword evidence="3" id="KW-0597">Phosphoprotein</keyword>
<dbReference type="GO" id="GO:0000155">
    <property type="term" value="F:phosphorelay sensor kinase activity"/>
    <property type="evidence" value="ECO:0007669"/>
    <property type="project" value="InterPro"/>
</dbReference>
<comment type="catalytic activity">
    <reaction evidence="1">
        <text>ATP + protein L-histidine = ADP + protein N-phospho-L-histidine.</text>
        <dbReference type="EC" id="2.7.13.3"/>
    </reaction>
</comment>
<organism evidence="8">
    <name type="scientific">hydrothermal vent metagenome</name>
    <dbReference type="NCBI Taxonomy" id="652676"/>
    <lineage>
        <taxon>unclassified sequences</taxon>
        <taxon>metagenomes</taxon>
        <taxon>ecological metagenomes</taxon>
    </lineage>
</organism>
<dbReference type="AlphaFoldDB" id="A0A3B0SIT6"/>
<dbReference type="InterPro" id="IPR036097">
    <property type="entry name" value="HisK_dim/P_sf"/>
</dbReference>
<keyword evidence="5" id="KW-0418">Kinase</keyword>
<dbReference type="SUPFAM" id="SSF47384">
    <property type="entry name" value="Homodimeric domain of signal transducing histidine kinase"/>
    <property type="match status" value="1"/>
</dbReference>
<feature type="domain" description="Histidine kinase" evidence="7">
    <location>
        <begin position="56"/>
        <end position="275"/>
    </location>
</feature>